<dbReference type="GO" id="GO:0008682">
    <property type="term" value="F:3-demethoxyubiquinol 3-hydroxylase activity"/>
    <property type="evidence" value="ECO:0007669"/>
    <property type="project" value="TreeGrafter"/>
</dbReference>
<accession>A0A4Q1JXX2</accession>
<sequence length="178" mass="19394">MVARHEATKDLGDRILKVDHAGEHGAVNIYRGQILIARLTARHLVDELKAFGAHEQRHRAIFAAELHLRDLPRCRSYLLCGMSGYALGLITGLLGAGAISATTAAVERVVLRHLQHQLAVLRDNDPHAVAAISAIIADEQQHHDASALHLDGDAIWPRILSPLVSASTEAVIWLGMRL</sequence>
<gene>
    <name evidence="9" type="ORF">EPA99_06915</name>
</gene>
<evidence type="ECO:0000313" key="10">
    <source>
        <dbReference type="Proteomes" id="UP000289784"/>
    </source>
</evidence>
<dbReference type="PANTHER" id="PTHR11237">
    <property type="entry name" value="COENZYME Q10 BIOSYNTHESIS PROTEIN 7"/>
    <property type="match status" value="1"/>
</dbReference>
<feature type="transmembrane region" description="Helical" evidence="8">
    <location>
        <begin position="77"/>
        <end position="99"/>
    </location>
</feature>
<organism evidence="9 10">
    <name type="scientific">Pseudoxanthomonas composti</name>
    <dbReference type="NCBI Taxonomy" id="2137479"/>
    <lineage>
        <taxon>Bacteria</taxon>
        <taxon>Pseudomonadati</taxon>
        <taxon>Pseudomonadota</taxon>
        <taxon>Gammaproteobacteria</taxon>
        <taxon>Lysobacterales</taxon>
        <taxon>Lysobacteraceae</taxon>
        <taxon>Pseudoxanthomonas</taxon>
    </lineage>
</organism>
<name>A0A4Q1JXX2_9GAMM</name>
<evidence type="ECO:0000256" key="7">
    <source>
        <dbReference type="ARBA" id="ARBA00023136"/>
    </source>
</evidence>
<dbReference type="GO" id="GO:0046872">
    <property type="term" value="F:metal ion binding"/>
    <property type="evidence" value="ECO:0007669"/>
    <property type="project" value="UniProtKB-KW"/>
</dbReference>
<evidence type="ECO:0000256" key="1">
    <source>
        <dbReference type="ARBA" id="ARBA00004749"/>
    </source>
</evidence>
<evidence type="ECO:0000256" key="5">
    <source>
        <dbReference type="ARBA" id="ARBA00023004"/>
    </source>
</evidence>
<keyword evidence="5" id="KW-0408">Iron</keyword>
<dbReference type="AlphaFoldDB" id="A0A4Q1JXX2"/>
<keyword evidence="8" id="KW-0812">Transmembrane</keyword>
<evidence type="ECO:0000256" key="8">
    <source>
        <dbReference type="SAM" id="Phobius"/>
    </source>
</evidence>
<proteinExistence type="predicted"/>
<keyword evidence="3" id="KW-0479">Metal-binding</keyword>
<keyword evidence="9" id="KW-0830">Ubiquinone</keyword>
<dbReference type="GO" id="GO:0006744">
    <property type="term" value="P:ubiquinone biosynthetic process"/>
    <property type="evidence" value="ECO:0007669"/>
    <property type="project" value="UniProtKB-KW"/>
</dbReference>
<dbReference type="InterPro" id="IPR011566">
    <property type="entry name" value="Ubq_synth_Coq7"/>
</dbReference>
<keyword evidence="2" id="KW-0831">Ubiquinone biosynthesis</keyword>
<keyword evidence="4" id="KW-0560">Oxidoreductase</keyword>
<comment type="caution">
    <text evidence="9">The sequence shown here is derived from an EMBL/GenBank/DDBJ whole genome shotgun (WGS) entry which is preliminary data.</text>
</comment>
<evidence type="ECO:0000256" key="3">
    <source>
        <dbReference type="ARBA" id="ARBA00022723"/>
    </source>
</evidence>
<dbReference type="Pfam" id="PF03232">
    <property type="entry name" value="COQ7"/>
    <property type="match status" value="1"/>
</dbReference>
<evidence type="ECO:0000256" key="2">
    <source>
        <dbReference type="ARBA" id="ARBA00022688"/>
    </source>
</evidence>
<protein>
    <submittedName>
        <fullName evidence="9">Demethoxyubiquinone hydroxylase family protein</fullName>
    </submittedName>
</protein>
<dbReference type="EMBL" id="SAWZ01000003">
    <property type="protein sequence ID" value="RXR06660.1"/>
    <property type="molecule type" value="Genomic_DNA"/>
</dbReference>
<keyword evidence="8" id="KW-1133">Transmembrane helix</keyword>
<dbReference type="PANTHER" id="PTHR11237:SF4">
    <property type="entry name" value="5-DEMETHOXYUBIQUINONE HYDROXYLASE, MITOCHONDRIAL"/>
    <property type="match status" value="1"/>
</dbReference>
<comment type="pathway">
    <text evidence="1">Cofactor biosynthesis; ubiquinone biosynthesis.</text>
</comment>
<keyword evidence="7 8" id="KW-0472">Membrane</keyword>
<keyword evidence="10" id="KW-1185">Reference proteome</keyword>
<dbReference type="OrthoDB" id="7559360at2"/>
<evidence type="ECO:0000313" key="9">
    <source>
        <dbReference type="EMBL" id="RXR06660.1"/>
    </source>
</evidence>
<evidence type="ECO:0000256" key="4">
    <source>
        <dbReference type="ARBA" id="ARBA00023002"/>
    </source>
</evidence>
<keyword evidence="6" id="KW-0503">Monooxygenase</keyword>
<dbReference type="SUPFAM" id="SSF47240">
    <property type="entry name" value="Ferritin-like"/>
    <property type="match status" value="1"/>
</dbReference>
<dbReference type="Proteomes" id="UP000289784">
    <property type="component" value="Unassembled WGS sequence"/>
</dbReference>
<evidence type="ECO:0000256" key="6">
    <source>
        <dbReference type="ARBA" id="ARBA00023033"/>
    </source>
</evidence>
<reference evidence="9 10" key="1">
    <citation type="submission" date="2019-01" db="EMBL/GenBank/DDBJ databases">
        <title>Pseudoxanthomonas composti sp. nov., isolated from compost.</title>
        <authorList>
            <person name="Yang G."/>
        </authorList>
    </citation>
    <scope>NUCLEOTIDE SEQUENCE [LARGE SCALE GENOMIC DNA]</scope>
    <source>
        <strain evidence="9 10">GSS15</strain>
    </source>
</reference>
<dbReference type="InterPro" id="IPR009078">
    <property type="entry name" value="Ferritin-like_SF"/>
</dbReference>